<reference evidence="4" key="1">
    <citation type="submission" date="2021-04" db="EMBL/GenBank/DDBJ databases">
        <title>Draft genome sequence of Xylanibacillus composti strain K13.</title>
        <authorList>
            <person name="Uke A."/>
            <person name="Chhe C."/>
            <person name="Baramee S."/>
            <person name="Kosugi A."/>
        </authorList>
    </citation>
    <scope>NUCLEOTIDE SEQUENCE</scope>
    <source>
        <strain evidence="4">K13</strain>
    </source>
</reference>
<evidence type="ECO:0000259" key="3">
    <source>
        <dbReference type="PROSITE" id="PS50966"/>
    </source>
</evidence>
<dbReference type="AlphaFoldDB" id="A0A8J4H2Z0"/>
<comment type="caution">
    <text evidence="4">The sequence shown here is derived from an EMBL/GenBank/DDBJ whole genome shotgun (WGS) entry which is preliminary data.</text>
</comment>
<keyword evidence="1" id="KW-0862">Zinc</keyword>
<evidence type="ECO:0000313" key="5">
    <source>
        <dbReference type="Proteomes" id="UP000677918"/>
    </source>
</evidence>
<proteinExistence type="predicted"/>
<evidence type="ECO:0000256" key="1">
    <source>
        <dbReference type="PROSITE-ProRule" id="PRU00325"/>
    </source>
</evidence>
<sequence>MAMEWMRSLEQDYSLSAIQSGFDQFIRGEVKLANVQMEEGNASAEIRSPDGALVLVRIRRGAFVPGHCTCGAKHPCEHAAAVLFALTASSGRRPEMLLQEVYAKARQRRDRDEQQAKKKRLAKERKRKRELEQKWQEEINRSLVLNTANSARDWQFFTKQWFKKYRLATEQAVQAMAEDYKGRIRAMASPWPATQRLLFCLYMELEMLLALEHYWSKSTADGKAGGTHSNQLFHECAGRVADYLHQLDAEQAQAQYKSYLSLFRNKLDIGAQRKVKRTFWNDLYRYLWSYLLIDADWRNEERSRLRESAEQGDSAALIGLFHFDILAGNDEAAFARLAQLGDSPQAPVVRPSFFQHYLDTFKAHKEWERTARWLRKLAPRYKGARKEELDMFVRVWQELLQHLPLREEWEQTMFLLLPWSYAHLAKELLEQKRIDRWTDLTLRMGAASKWVKPGTLYRLEQEHGWELLPLYHHLAEEEISRKNRQGYQEAVKWLKRIRSIYTAAGNEQEWVRFAALLRKRYMRLKAFIDELEKGKLLP</sequence>
<dbReference type="InterPro" id="IPR007527">
    <property type="entry name" value="Znf_SWIM"/>
</dbReference>
<dbReference type="EMBL" id="BOVK01000006">
    <property type="protein sequence ID" value="GIQ67638.1"/>
    <property type="molecule type" value="Genomic_DNA"/>
</dbReference>
<accession>A0A8J4H2Z0</accession>
<keyword evidence="1" id="KW-0479">Metal-binding</keyword>
<feature type="domain" description="SWIM-type" evidence="3">
    <location>
        <begin position="54"/>
        <end position="87"/>
    </location>
</feature>
<dbReference type="Pfam" id="PF04434">
    <property type="entry name" value="SWIM"/>
    <property type="match status" value="1"/>
</dbReference>
<dbReference type="RefSeq" id="WP_213410260.1">
    <property type="nucleotide sequence ID" value="NZ_BOVK01000006.1"/>
</dbReference>
<protein>
    <recommendedName>
        <fullName evidence="3">SWIM-type domain-containing protein</fullName>
    </recommendedName>
</protein>
<feature type="region of interest" description="Disordered" evidence="2">
    <location>
        <begin position="108"/>
        <end position="127"/>
    </location>
</feature>
<dbReference type="PROSITE" id="PS50966">
    <property type="entry name" value="ZF_SWIM"/>
    <property type="match status" value="1"/>
</dbReference>
<evidence type="ECO:0000313" key="4">
    <source>
        <dbReference type="EMBL" id="GIQ67638.1"/>
    </source>
</evidence>
<evidence type="ECO:0000256" key="2">
    <source>
        <dbReference type="SAM" id="MobiDB-lite"/>
    </source>
</evidence>
<feature type="compositionally biased region" description="Basic residues" evidence="2">
    <location>
        <begin position="117"/>
        <end position="127"/>
    </location>
</feature>
<keyword evidence="1" id="KW-0863">Zinc-finger</keyword>
<keyword evidence="5" id="KW-1185">Reference proteome</keyword>
<gene>
    <name evidence="4" type="primary">ywqB</name>
    <name evidence="4" type="ORF">XYCOK13_04620</name>
</gene>
<dbReference type="Proteomes" id="UP000677918">
    <property type="component" value="Unassembled WGS sequence"/>
</dbReference>
<organism evidence="4 5">
    <name type="scientific">Xylanibacillus composti</name>
    <dbReference type="NCBI Taxonomy" id="1572762"/>
    <lineage>
        <taxon>Bacteria</taxon>
        <taxon>Bacillati</taxon>
        <taxon>Bacillota</taxon>
        <taxon>Bacilli</taxon>
        <taxon>Bacillales</taxon>
        <taxon>Paenibacillaceae</taxon>
        <taxon>Xylanibacillus</taxon>
    </lineage>
</organism>
<name>A0A8J4H2Z0_9BACL</name>
<dbReference type="GO" id="GO:0008270">
    <property type="term" value="F:zinc ion binding"/>
    <property type="evidence" value="ECO:0007669"/>
    <property type="project" value="UniProtKB-KW"/>
</dbReference>